<name>A0ABU0BYI1_9HYPH</name>
<dbReference type="EMBL" id="JAUSVF010000003">
    <property type="protein sequence ID" value="MDQ0323305.1"/>
    <property type="molecule type" value="Genomic_DNA"/>
</dbReference>
<dbReference type="InterPro" id="IPR010982">
    <property type="entry name" value="Lambda_DNA-bd_dom_sf"/>
</dbReference>
<proteinExistence type="predicted"/>
<gene>
    <name evidence="1" type="ORF">QO002_005511</name>
</gene>
<comment type="caution">
    <text evidence="1">The sequence shown here is derived from an EMBL/GenBank/DDBJ whole genome shotgun (WGS) entry which is preliminary data.</text>
</comment>
<keyword evidence="2" id="KW-1185">Reference proteome</keyword>
<dbReference type="Proteomes" id="UP001230207">
    <property type="component" value="Unassembled WGS sequence"/>
</dbReference>
<evidence type="ECO:0000313" key="1">
    <source>
        <dbReference type="EMBL" id="MDQ0323305.1"/>
    </source>
</evidence>
<reference evidence="1 2" key="1">
    <citation type="submission" date="2023-07" db="EMBL/GenBank/DDBJ databases">
        <title>Genomic Encyclopedia of Type Strains, Phase IV (KMG-IV): sequencing the most valuable type-strain genomes for metagenomic binning, comparative biology and taxonomic classification.</title>
        <authorList>
            <person name="Goeker M."/>
        </authorList>
    </citation>
    <scope>NUCLEOTIDE SEQUENCE [LARGE SCALE GENOMIC DNA]</scope>
    <source>
        <strain evidence="1 2">DSM 1112</strain>
    </source>
</reference>
<dbReference type="Gene3D" id="1.10.260.40">
    <property type="entry name" value="lambda repressor-like DNA-binding domains"/>
    <property type="match status" value="1"/>
</dbReference>
<evidence type="ECO:0000313" key="2">
    <source>
        <dbReference type="Proteomes" id="UP001230207"/>
    </source>
</evidence>
<sequence>MMCSLCCQWETVLLAVSSQSNAAGKPTSKRIAFYRKYNQIIEDLSVWLREGVLMEAWLKMMIMDAETGARLLGITDQQMAHCLTGSIPRHIALACSALYHRLDPGNNLRLVNELSRFSRGKRNWL</sequence>
<organism evidence="1 2">
    <name type="scientific">Pararhizobium capsulatum DSM 1112</name>
    <dbReference type="NCBI Taxonomy" id="1121113"/>
    <lineage>
        <taxon>Bacteria</taxon>
        <taxon>Pseudomonadati</taxon>
        <taxon>Pseudomonadota</taxon>
        <taxon>Alphaproteobacteria</taxon>
        <taxon>Hyphomicrobiales</taxon>
        <taxon>Rhizobiaceae</taxon>
        <taxon>Rhizobium/Agrobacterium group</taxon>
        <taxon>Pararhizobium</taxon>
    </lineage>
</organism>
<protein>
    <submittedName>
        <fullName evidence="1">Uncharacterized protein</fullName>
    </submittedName>
</protein>
<accession>A0ABU0BYI1</accession>